<name>A0A5J9UZ38_9POAL</name>
<feature type="compositionally biased region" description="Basic residues" evidence="1">
    <location>
        <begin position="206"/>
        <end position="218"/>
    </location>
</feature>
<dbReference type="Gramene" id="TVU29119">
    <property type="protein sequence ID" value="TVU29119"/>
    <property type="gene ID" value="EJB05_20669"/>
</dbReference>
<comment type="caution">
    <text evidence="2">The sequence shown here is derived from an EMBL/GenBank/DDBJ whole genome shotgun (WGS) entry which is preliminary data.</text>
</comment>
<sequence length="323" mass="35872">MVAATSYNHLNKKEESSDDPTPTNPRPEHPSSDLRRSRPMPPAGNDTLAMKHDKTSAEGLQKRGQGQSTTSSCGELRHERGRHKEFEMTAAEICGCSSLPLPYGACLRLTAAVSSIFHSLKEYSTSSELYRLLHPLAAASRAALLRSADASRARSHAALLGALRSSTSSSRRHVNAVRRRIFFVAVLLAGRFPCSSGSVAPSTRAAFRHRRPRCRRRRGGLERRVPGRTDGGDPGRVILEEDRATTSVGSFLNCDVVPSKKKSDKASCSGHQSCESCGQWISHIHRYGRTKHWKKKMKLRDQAVHIQLQRDLIEHNWMRYGSI</sequence>
<accession>A0A5J9UZ38</accession>
<dbReference type="EMBL" id="RWGY01000011">
    <property type="protein sequence ID" value="TVU29119.1"/>
    <property type="molecule type" value="Genomic_DNA"/>
</dbReference>
<keyword evidence="3" id="KW-1185">Reference proteome</keyword>
<feature type="non-terminal residue" evidence="2">
    <location>
        <position position="1"/>
    </location>
</feature>
<evidence type="ECO:0000256" key="1">
    <source>
        <dbReference type="SAM" id="MobiDB-lite"/>
    </source>
</evidence>
<proteinExistence type="predicted"/>
<feature type="compositionally biased region" description="Polar residues" evidence="1">
    <location>
        <begin position="64"/>
        <end position="73"/>
    </location>
</feature>
<feature type="region of interest" description="Disordered" evidence="1">
    <location>
        <begin position="205"/>
        <end position="236"/>
    </location>
</feature>
<dbReference type="Proteomes" id="UP000324897">
    <property type="component" value="Chromosome 1"/>
</dbReference>
<feature type="compositionally biased region" description="Basic and acidic residues" evidence="1">
    <location>
        <begin position="219"/>
        <end position="236"/>
    </location>
</feature>
<reference evidence="2 3" key="1">
    <citation type="journal article" date="2019" name="Sci. Rep.">
        <title>A high-quality genome of Eragrostis curvula grass provides insights into Poaceae evolution and supports new strategies to enhance forage quality.</title>
        <authorList>
            <person name="Carballo J."/>
            <person name="Santos B.A.C.M."/>
            <person name="Zappacosta D."/>
            <person name="Garbus I."/>
            <person name="Selva J.P."/>
            <person name="Gallo C.A."/>
            <person name="Diaz A."/>
            <person name="Albertini E."/>
            <person name="Caccamo M."/>
            <person name="Echenique V."/>
        </authorList>
    </citation>
    <scope>NUCLEOTIDE SEQUENCE [LARGE SCALE GENOMIC DNA]</scope>
    <source>
        <strain evidence="3">cv. Victoria</strain>
        <tissue evidence="2">Leaf</tissue>
    </source>
</reference>
<gene>
    <name evidence="2" type="ORF">EJB05_20669</name>
</gene>
<organism evidence="2 3">
    <name type="scientific">Eragrostis curvula</name>
    <name type="common">weeping love grass</name>
    <dbReference type="NCBI Taxonomy" id="38414"/>
    <lineage>
        <taxon>Eukaryota</taxon>
        <taxon>Viridiplantae</taxon>
        <taxon>Streptophyta</taxon>
        <taxon>Embryophyta</taxon>
        <taxon>Tracheophyta</taxon>
        <taxon>Spermatophyta</taxon>
        <taxon>Magnoliopsida</taxon>
        <taxon>Liliopsida</taxon>
        <taxon>Poales</taxon>
        <taxon>Poaceae</taxon>
        <taxon>PACMAD clade</taxon>
        <taxon>Chloridoideae</taxon>
        <taxon>Eragrostideae</taxon>
        <taxon>Eragrostidinae</taxon>
        <taxon>Eragrostis</taxon>
    </lineage>
</organism>
<protein>
    <submittedName>
        <fullName evidence="2">Uncharacterized protein</fullName>
    </submittedName>
</protein>
<feature type="region of interest" description="Disordered" evidence="1">
    <location>
        <begin position="1"/>
        <end position="77"/>
    </location>
</feature>
<evidence type="ECO:0000313" key="2">
    <source>
        <dbReference type="EMBL" id="TVU29119.1"/>
    </source>
</evidence>
<dbReference type="AlphaFoldDB" id="A0A5J9UZ38"/>
<evidence type="ECO:0000313" key="3">
    <source>
        <dbReference type="Proteomes" id="UP000324897"/>
    </source>
</evidence>
<feature type="compositionally biased region" description="Basic and acidic residues" evidence="1">
    <location>
        <begin position="26"/>
        <end position="36"/>
    </location>
</feature>